<feature type="region of interest" description="Disordered" evidence="2">
    <location>
        <begin position="272"/>
        <end position="313"/>
    </location>
</feature>
<evidence type="ECO:0000256" key="1">
    <source>
        <dbReference type="PROSITE-ProRule" id="PRU00047"/>
    </source>
</evidence>
<dbReference type="EMBL" id="JABSTR010000001">
    <property type="protein sequence ID" value="KAH9359507.1"/>
    <property type="molecule type" value="Genomic_DNA"/>
</dbReference>
<keyword evidence="5" id="KW-1185">Reference proteome</keyword>
<comment type="caution">
    <text evidence="4">The sequence shown here is derived from an EMBL/GenBank/DDBJ whole genome shotgun (WGS) entry which is preliminary data.</text>
</comment>
<dbReference type="Gene3D" id="4.10.60.10">
    <property type="entry name" value="Zinc finger, CCHC-type"/>
    <property type="match status" value="1"/>
</dbReference>
<dbReference type="OrthoDB" id="6502019at2759"/>
<dbReference type="GO" id="GO:0003690">
    <property type="term" value="F:double-stranded DNA binding"/>
    <property type="evidence" value="ECO:0007669"/>
    <property type="project" value="InterPro"/>
</dbReference>
<dbReference type="PROSITE" id="PS50158">
    <property type="entry name" value="ZF_CCHC"/>
    <property type="match status" value="1"/>
</dbReference>
<feature type="compositionally biased region" description="Basic residues" evidence="2">
    <location>
        <begin position="272"/>
        <end position="285"/>
    </location>
</feature>
<sequence>MGHVWLIKLKTPEAPQRLLDSGGLQVKGRYCAVIDPIQQEVTVKVHWVPFHVADAALARVFADFGEVKDLRQDAWGAAGFEAAESTTRLVRMMLHQDLTPDDLPHMLRFYGGSILVVVPGRAPQCLRCRRTGHIRKDCRTPRCSKCKTFGHLAEDCVRTYANVTSNPEEAEGPPPPPKSWTTEEAELAASAPTGPTKPPARRRTRRPAATPPSTPHQTPRASPSTRKLEQGRRFTAKATAPRKKHKATTPPRNYWTPTMNTTRLLHEPLPRRPRNRATVLQRRRLPAATTLTRHKLPLLPQRQSGRENHRGST</sequence>
<feature type="domain" description="CCHC-type" evidence="3">
    <location>
        <begin position="125"/>
        <end position="139"/>
    </location>
</feature>
<accession>A0A9J6F9S4</accession>
<dbReference type="InterPro" id="IPR036875">
    <property type="entry name" value="Znf_CCHC_sf"/>
</dbReference>
<dbReference type="Proteomes" id="UP000821853">
    <property type="component" value="Chromosome 1"/>
</dbReference>
<feature type="region of interest" description="Disordered" evidence="2">
    <location>
        <begin position="164"/>
        <end position="258"/>
    </location>
</feature>
<keyword evidence="1" id="KW-0863">Zinc-finger</keyword>
<dbReference type="InterPro" id="IPR001878">
    <property type="entry name" value="Znf_CCHC"/>
</dbReference>
<evidence type="ECO:0000259" key="3">
    <source>
        <dbReference type="PROSITE" id="PS50158"/>
    </source>
</evidence>
<dbReference type="PANTHER" id="PTHR22639:SF3">
    <property type="entry name" value="ZINC FINGER CCHC DOMAIN-CONTAINING PROTEIN 3"/>
    <property type="match status" value="1"/>
</dbReference>
<dbReference type="SMART" id="SM00343">
    <property type="entry name" value="ZnF_C2HC"/>
    <property type="match status" value="2"/>
</dbReference>
<feature type="compositionally biased region" description="Polar residues" evidence="2">
    <location>
        <begin position="216"/>
        <end position="225"/>
    </location>
</feature>
<keyword evidence="1" id="KW-0479">Metal-binding</keyword>
<evidence type="ECO:0000256" key="2">
    <source>
        <dbReference type="SAM" id="MobiDB-lite"/>
    </source>
</evidence>
<organism evidence="4 5">
    <name type="scientific">Haemaphysalis longicornis</name>
    <name type="common">Bush tick</name>
    <dbReference type="NCBI Taxonomy" id="44386"/>
    <lineage>
        <taxon>Eukaryota</taxon>
        <taxon>Metazoa</taxon>
        <taxon>Ecdysozoa</taxon>
        <taxon>Arthropoda</taxon>
        <taxon>Chelicerata</taxon>
        <taxon>Arachnida</taxon>
        <taxon>Acari</taxon>
        <taxon>Parasitiformes</taxon>
        <taxon>Ixodida</taxon>
        <taxon>Ixodoidea</taxon>
        <taxon>Ixodidae</taxon>
        <taxon>Haemaphysalinae</taxon>
        <taxon>Haemaphysalis</taxon>
    </lineage>
</organism>
<keyword evidence="1" id="KW-0862">Zinc</keyword>
<evidence type="ECO:0000313" key="5">
    <source>
        <dbReference type="Proteomes" id="UP000821853"/>
    </source>
</evidence>
<dbReference type="AlphaFoldDB" id="A0A9J6F9S4"/>
<reference evidence="4 5" key="1">
    <citation type="journal article" date="2020" name="Cell">
        <title>Large-Scale Comparative Analyses of Tick Genomes Elucidate Their Genetic Diversity and Vector Capacities.</title>
        <authorList>
            <consortium name="Tick Genome and Microbiome Consortium (TIGMIC)"/>
            <person name="Jia N."/>
            <person name="Wang J."/>
            <person name="Shi W."/>
            <person name="Du L."/>
            <person name="Sun Y."/>
            <person name="Zhan W."/>
            <person name="Jiang J.F."/>
            <person name="Wang Q."/>
            <person name="Zhang B."/>
            <person name="Ji P."/>
            <person name="Bell-Sakyi L."/>
            <person name="Cui X.M."/>
            <person name="Yuan T.T."/>
            <person name="Jiang B.G."/>
            <person name="Yang W.F."/>
            <person name="Lam T.T."/>
            <person name="Chang Q.C."/>
            <person name="Ding S.J."/>
            <person name="Wang X.J."/>
            <person name="Zhu J.G."/>
            <person name="Ruan X.D."/>
            <person name="Zhao L."/>
            <person name="Wei J.T."/>
            <person name="Ye R.Z."/>
            <person name="Que T.C."/>
            <person name="Du C.H."/>
            <person name="Zhou Y.H."/>
            <person name="Cheng J.X."/>
            <person name="Dai P.F."/>
            <person name="Guo W.B."/>
            <person name="Han X.H."/>
            <person name="Huang E.J."/>
            <person name="Li L.F."/>
            <person name="Wei W."/>
            <person name="Gao Y.C."/>
            <person name="Liu J.Z."/>
            <person name="Shao H.Z."/>
            <person name="Wang X."/>
            <person name="Wang C.C."/>
            <person name="Yang T.C."/>
            <person name="Huo Q.B."/>
            <person name="Li W."/>
            <person name="Chen H.Y."/>
            <person name="Chen S.E."/>
            <person name="Zhou L.G."/>
            <person name="Ni X.B."/>
            <person name="Tian J.H."/>
            <person name="Sheng Y."/>
            <person name="Liu T."/>
            <person name="Pan Y.S."/>
            <person name="Xia L.Y."/>
            <person name="Li J."/>
            <person name="Zhao F."/>
            <person name="Cao W.C."/>
        </authorList>
    </citation>
    <scope>NUCLEOTIDE SEQUENCE [LARGE SCALE GENOMIC DNA]</scope>
    <source>
        <strain evidence="4">HaeL-2018</strain>
    </source>
</reference>
<dbReference type="GO" id="GO:0003723">
    <property type="term" value="F:RNA binding"/>
    <property type="evidence" value="ECO:0007669"/>
    <property type="project" value="InterPro"/>
</dbReference>
<proteinExistence type="predicted"/>
<dbReference type="InterPro" id="IPR042509">
    <property type="entry name" value="ZCCHC3"/>
</dbReference>
<dbReference type="GO" id="GO:0008270">
    <property type="term" value="F:zinc ion binding"/>
    <property type="evidence" value="ECO:0007669"/>
    <property type="project" value="UniProtKB-KW"/>
</dbReference>
<dbReference type="SUPFAM" id="SSF57756">
    <property type="entry name" value="Retrovirus zinc finger-like domains"/>
    <property type="match status" value="1"/>
</dbReference>
<gene>
    <name evidence="4" type="ORF">HPB48_020692</name>
</gene>
<dbReference type="GO" id="GO:0002218">
    <property type="term" value="P:activation of innate immune response"/>
    <property type="evidence" value="ECO:0007669"/>
    <property type="project" value="InterPro"/>
</dbReference>
<protein>
    <recommendedName>
        <fullName evidence="3">CCHC-type domain-containing protein</fullName>
    </recommendedName>
</protein>
<dbReference type="PANTHER" id="PTHR22639">
    <property type="entry name" value="GAG-RELATED PROTEIN"/>
    <property type="match status" value="1"/>
</dbReference>
<evidence type="ECO:0000313" key="4">
    <source>
        <dbReference type="EMBL" id="KAH9359507.1"/>
    </source>
</evidence>
<name>A0A9J6F9S4_HAELO</name>
<dbReference type="VEuPathDB" id="VectorBase:HLOH_041455"/>
<feature type="compositionally biased region" description="Basic and acidic residues" evidence="2">
    <location>
        <begin position="304"/>
        <end position="313"/>
    </location>
</feature>